<proteinExistence type="predicted"/>
<dbReference type="GO" id="GO:0016233">
    <property type="term" value="P:telomere capping"/>
    <property type="evidence" value="ECO:0007669"/>
    <property type="project" value="TreeGrafter"/>
</dbReference>
<protein>
    <submittedName>
        <fullName evidence="2">Protection of telomeres protein 1b-like</fullName>
    </submittedName>
</protein>
<dbReference type="InterPro" id="IPR057620">
    <property type="entry name" value="POT1A/B-like_OB"/>
</dbReference>
<dbReference type="InterPro" id="IPR028389">
    <property type="entry name" value="POT1"/>
</dbReference>
<dbReference type="EMBL" id="GGEC01043170">
    <property type="protein sequence ID" value="MBX23654.1"/>
    <property type="molecule type" value="Transcribed_RNA"/>
</dbReference>
<name>A0A2P2M0A1_RHIMU</name>
<reference evidence="2" key="1">
    <citation type="submission" date="2018-02" db="EMBL/GenBank/DDBJ databases">
        <title>Rhizophora mucronata_Transcriptome.</title>
        <authorList>
            <person name="Meera S.P."/>
            <person name="Sreeshan A."/>
            <person name="Augustine A."/>
        </authorList>
    </citation>
    <scope>NUCLEOTIDE SEQUENCE</scope>
    <source>
        <tissue evidence="2">Leaf</tissue>
    </source>
</reference>
<feature type="domain" description="POT1A/B-like OB fold" evidence="1">
    <location>
        <begin position="1"/>
        <end position="118"/>
    </location>
</feature>
<dbReference type="Pfam" id="PF25507">
    <property type="entry name" value="OB_POT1A"/>
    <property type="match status" value="1"/>
</dbReference>
<accession>A0A2P2M0A1</accession>
<dbReference type="GO" id="GO:0032210">
    <property type="term" value="P:regulation of telomere maintenance via telomerase"/>
    <property type="evidence" value="ECO:0007669"/>
    <property type="project" value="TreeGrafter"/>
</dbReference>
<dbReference type="GO" id="GO:0000783">
    <property type="term" value="C:nuclear telomere cap complex"/>
    <property type="evidence" value="ECO:0007669"/>
    <property type="project" value="TreeGrafter"/>
</dbReference>
<dbReference type="GO" id="GO:0098505">
    <property type="term" value="F:G-rich strand telomeric DNA binding"/>
    <property type="evidence" value="ECO:0007669"/>
    <property type="project" value="TreeGrafter"/>
</dbReference>
<evidence type="ECO:0000313" key="2">
    <source>
        <dbReference type="EMBL" id="MBX23654.1"/>
    </source>
</evidence>
<dbReference type="PANTHER" id="PTHR14513:SF0">
    <property type="entry name" value="PROTECTION OF TELOMERES PROTEIN 1"/>
    <property type="match status" value="1"/>
</dbReference>
<dbReference type="AlphaFoldDB" id="A0A2P2M0A1"/>
<dbReference type="GO" id="GO:0010521">
    <property type="term" value="F:telomerase inhibitor activity"/>
    <property type="evidence" value="ECO:0007669"/>
    <property type="project" value="TreeGrafter"/>
</dbReference>
<organism evidence="2">
    <name type="scientific">Rhizophora mucronata</name>
    <name type="common">Asiatic mangrove</name>
    <dbReference type="NCBI Taxonomy" id="61149"/>
    <lineage>
        <taxon>Eukaryota</taxon>
        <taxon>Viridiplantae</taxon>
        <taxon>Streptophyta</taxon>
        <taxon>Embryophyta</taxon>
        <taxon>Tracheophyta</taxon>
        <taxon>Spermatophyta</taxon>
        <taxon>Magnoliopsida</taxon>
        <taxon>eudicotyledons</taxon>
        <taxon>Gunneridae</taxon>
        <taxon>Pentapetalae</taxon>
        <taxon>rosids</taxon>
        <taxon>fabids</taxon>
        <taxon>Malpighiales</taxon>
        <taxon>Rhizophoraceae</taxon>
        <taxon>Rhizophora</taxon>
    </lineage>
</organism>
<dbReference type="PANTHER" id="PTHR14513">
    <property type="entry name" value="PROTECTION OF TELOMERES 1"/>
    <property type="match status" value="1"/>
</dbReference>
<dbReference type="EMBL" id="GGEC01043185">
    <property type="protein sequence ID" value="MBX23669.1"/>
    <property type="molecule type" value="Transcribed_RNA"/>
</dbReference>
<sequence length="134" mass="15475">MPFLTLMDVLTYSDVLSKFKCVARVVAVFPYRVQDFSYNQIYRIRLTIEDPTARIHAFVYGEDGEKFFGGHPTVDVLTRKRNKLLGVTIDADGEEMDAHRNPPWLQCCIKSYFLDGNDMWGSRHYRIFGTELAG</sequence>
<evidence type="ECO:0000259" key="1">
    <source>
        <dbReference type="Pfam" id="PF25507"/>
    </source>
</evidence>